<dbReference type="GO" id="GO:0005783">
    <property type="term" value="C:endoplasmic reticulum"/>
    <property type="evidence" value="ECO:0007669"/>
    <property type="project" value="TreeGrafter"/>
</dbReference>
<feature type="domain" description="Fe2OG dioxygenase" evidence="7">
    <location>
        <begin position="51"/>
        <end position="156"/>
    </location>
</feature>
<dbReference type="PANTHER" id="PTHR10869">
    <property type="entry name" value="PROLYL 4-HYDROXYLASE ALPHA SUBUNIT"/>
    <property type="match status" value="1"/>
</dbReference>
<keyword evidence="3" id="KW-0847">Vitamin C</keyword>
<dbReference type="GO" id="GO:0031418">
    <property type="term" value="F:L-ascorbic acid binding"/>
    <property type="evidence" value="ECO:0007669"/>
    <property type="project" value="UniProtKB-KW"/>
</dbReference>
<organism evidence="8">
    <name type="scientific">Schizaphis graminum</name>
    <name type="common">Green bug aphid</name>
    <dbReference type="NCBI Taxonomy" id="13262"/>
    <lineage>
        <taxon>Eukaryota</taxon>
        <taxon>Metazoa</taxon>
        <taxon>Ecdysozoa</taxon>
        <taxon>Arthropoda</taxon>
        <taxon>Hexapoda</taxon>
        <taxon>Insecta</taxon>
        <taxon>Pterygota</taxon>
        <taxon>Neoptera</taxon>
        <taxon>Paraneoptera</taxon>
        <taxon>Hemiptera</taxon>
        <taxon>Sternorrhyncha</taxon>
        <taxon>Aphidomorpha</taxon>
        <taxon>Aphidoidea</taxon>
        <taxon>Aphididae</taxon>
        <taxon>Aphidini</taxon>
        <taxon>Schizaphis</taxon>
    </lineage>
</organism>
<gene>
    <name evidence="8" type="primary">P4HA2_0</name>
    <name evidence="8" type="ORF">g.46434</name>
</gene>
<evidence type="ECO:0000256" key="4">
    <source>
        <dbReference type="ARBA" id="ARBA00022964"/>
    </source>
</evidence>
<evidence type="ECO:0000256" key="6">
    <source>
        <dbReference type="ARBA" id="ARBA00023004"/>
    </source>
</evidence>
<accession>A0A2S2N7J6</accession>
<dbReference type="PANTHER" id="PTHR10869:SF244">
    <property type="entry name" value="PROLYL 4-HYDROXYLASE SUBUNIT ALPHA-2"/>
    <property type="match status" value="1"/>
</dbReference>
<dbReference type="InterPro" id="IPR005123">
    <property type="entry name" value="Oxoglu/Fe-dep_dioxygenase_dom"/>
</dbReference>
<keyword evidence="2" id="KW-0479">Metal-binding</keyword>
<dbReference type="PROSITE" id="PS51471">
    <property type="entry name" value="FE2OG_OXY"/>
    <property type="match status" value="1"/>
</dbReference>
<evidence type="ECO:0000256" key="2">
    <source>
        <dbReference type="ARBA" id="ARBA00022723"/>
    </source>
</evidence>
<keyword evidence="6" id="KW-0408">Iron</keyword>
<evidence type="ECO:0000256" key="3">
    <source>
        <dbReference type="ARBA" id="ARBA00022896"/>
    </source>
</evidence>
<dbReference type="InterPro" id="IPR044862">
    <property type="entry name" value="Pro_4_hyd_alph_FE2OG_OXY"/>
</dbReference>
<dbReference type="InterPro" id="IPR006620">
    <property type="entry name" value="Pro_4_hyd_alph"/>
</dbReference>
<keyword evidence="4" id="KW-0223">Dioxygenase</keyword>
<dbReference type="GO" id="GO:0004656">
    <property type="term" value="F:procollagen-proline 4-dioxygenase activity"/>
    <property type="evidence" value="ECO:0007669"/>
    <property type="project" value="TreeGrafter"/>
</dbReference>
<evidence type="ECO:0000256" key="5">
    <source>
        <dbReference type="ARBA" id="ARBA00023002"/>
    </source>
</evidence>
<dbReference type="GO" id="GO:0005506">
    <property type="term" value="F:iron ion binding"/>
    <property type="evidence" value="ECO:0007669"/>
    <property type="project" value="InterPro"/>
</dbReference>
<evidence type="ECO:0000256" key="1">
    <source>
        <dbReference type="ARBA" id="ARBA00001961"/>
    </source>
</evidence>
<evidence type="ECO:0000313" key="8">
    <source>
        <dbReference type="EMBL" id="MBY13110.1"/>
    </source>
</evidence>
<dbReference type="InterPro" id="IPR045054">
    <property type="entry name" value="P4HA-like"/>
</dbReference>
<comment type="cofactor">
    <cofactor evidence="1">
        <name>L-ascorbate</name>
        <dbReference type="ChEBI" id="CHEBI:38290"/>
    </cofactor>
</comment>
<dbReference type="Gene3D" id="2.60.120.620">
    <property type="entry name" value="q2cbj1_9rhob like domain"/>
    <property type="match status" value="1"/>
</dbReference>
<evidence type="ECO:0000259" key="7">
    <source>
        <dbReference type="PROSITE" id="PS51471"/>
    </source>
</evidence>
<dbReference type="SMART" id="SM00702">
    <property type="entry name" value="P4Hc"/>
    <property type="match status" value="1"/>
</dbReference>
<dbReference type="AlphaFoldDB" id="A0A2S2N7J6"/>
<reference evidence="8" key="1">
    <citation type="submission" date="2018-04" db="EMBL/GenBank/DDBJ databases">
        <title>Transcriptome of Schizaphis graminum biotype I.</title>
        <authorList>
            <person name="Scully E.D."/>
            <person name="Geib S.M."/>
            <person name="Palmer N.A."/>
            <person name="Koch K."/>
            <person name="Bradshaw J."/>
            <person name="Heng-Moss T."/>
            <person name="Sarath G."/>
        </authorList>
    </citation>
    <scope>NUCLEOTIDE SEQUENCE</scope>
</reference>
<proteinExistence type="predicted"/>
<protein>
    <submittedName>
        <fullName evidence="8">Prolyl 4-hydroxylase subunit alpha-2</fullName>
    </submittedName>
</protein>
<dbReference type="Pfam" id="PF13640">
    <property type="entry name" value="2OG-FeII_Oxy_3"/>
    <property type="match status" value="1"/>
</dbReference>
<dbReference type="EMBL" id="GGMR01000491">
    <property type="protein sequence ID" value="MBY13110.1"/>
    <property type="molecule type" value="Transcribed_RNA"/>
</dbReference>
<name>A0A2S2N7J6_SCHGA</name>
<sequence length="174" mass="20065">MSDAKLQKKNHPSEEKSRLGQVAWINKNDAVEYFDSINNRIETFTGFTTQTAELYQIVNYGLGGHYVPHYDPFHIGTVNEKFGNRLVTVLFYMTDVQNEGYTSFPMLNIIVPVEKGSALVWHNLNMSNGKLNWATLHGSCPLLKGNKWIMTRWLYEEGQHLSYDWKNRGSVYVV</sequence>
<keyword evidence="5" id="KW-0560">Oxidoreductase</keyword>